<keyword evidence="9" id="KW-0325">Glycoprotein</keyword>
<keyword evidence="12" id="KW-1185">Reference proteome</keyword>
<keyword evidence="3" id="KW-0328">Glycosyltransferase</keyword>
<protein>
    <submittedName>
        <fullName evidence="11">Uncharacterized protein</fullName>
    </submittedName>
</protein>
<gene>
    <name evidence="11" type="ORF">GSOID_T00017954001</name>
</gene>
<proteinExistence type="inferred from homology"/>
<evidence type="ECO:0000256" key="6">
    <source>
        <dbReference type="ARBA" id="ARBA00022968"/>
    </source>
</evidence>
<evidence type="ECO:0000256" key="10">
    <source>
        <dbReference type="ARBA" id="ARBA00038150"/>
    </source>
</evidence>
<evidence type="ECO:0000256" key="2">
    <source>
        <dbReference type="ARBA" id="ARBA00004922"/>
    </source>
</evidence>
<dbReference type="GO" id="GO:0016020">
    <property type="term" value="C:membrane"/>
    <property type="evidence" value="ECO:0007669"/>
    <property type="project" value="UniProtKB-SubCell"/>
</dbReference>
<dbReference type="Pfam" id="PF02485">
    <property type="entry name" value="Branch"/>
    <property type="match status" value="1"/>
</dbReference>
<dbReference type="Proteomes" id="UP000001307">
    <property type="component" value="Unassembled WGS sequence"/>
</dbReference>
<dbReference type="EMBL" id="FN653106">
    <property type="protein sequence ID" value="CBY12087.1"/>
    <property type="molecule type" value="Genomic_DNA"/>
</dbReference>
<reference evidence="11" key="1">
    <citation type="journal article" date="2010" name="Science">
        <title>Plasticity of animal genome architecture unmasked by rapid evolution of a pelagic tunicate.</title>
        <authorList>
            <person name="Denoeud F."/>
            <person name="Henriet S."/>
            <person name="Mungpakdee S."/>
            <person name="Aury J.M."/>
            <person name="Da Silva C."/>
            <person name="Brinkmann H."/>
            <person name="Mikhaleva J."/>
            <person name="Olsen L.C."/>
            <person name="Jubin C."/>
            <person name="Canestro C."/>
            <person name="Bouquet J.M."/>
            <person name="Danks G."/>
            <person name="Poulain J."/>
            <person name="Campsteijn C."/>
            <person name="Adamski M."/>
            <person name="Cross I."/>
            <person name="Yadetie F."/>
            <person name="Muffato M."/>
            <person name="Louis A."/>
            <person name="Butcher S."/>
            <person name="Tsagkogeorga G."/>
            <person name="Konrad A."/>
            <person name="Singh S."/>
            <person name="Jensen M.F."/>
            <person name="Cong E.H."/>
            <person name="Eikeseth-Otteraa H."/>
            <person name="Noel B."/>
            <person name="Anthouard V."/>
            <person name="Porcel B.M."/>
            <person name="Kachouri-Lafond R."/>
            <person name="Nishino A."/>
            <person name="Ugolini M."/>
            <person name="Chourrout P."/>
            <person name="Nishida H."/>
            <person name="Aasland R."/>
            <person name="Huzurbazar S."/>
            <person name="Westhof E."/>
            <person name="Delsuc F."/>
            <person name="Lehrach H."/>
            <person name="Reinhardt R."/>
            <person name="Weissenbach J."/>
            <person name="Roy S.W."/>
            <person name="Artiguenave F."/>
            <person name="Postlethwait J.H."/>
            <person name="Manak J.R."/>
            <person name="Thompson E.M."/>
            <person name="Jaillon O."/>
            <person name="Du Pasquier L."/>
            <person name="Boudinot P."/>
            <person name="Liberles D.A."/>
            <person name="Volff J.N."/>
            <person name="Philippe H."/>
            <person name="Lenhard B."/>
            <person name="Roest Crollius H."/>
            <person name="Wincker P."/>
            <person name="Chourrout D."/>
        </authorList>
    </citation>
    <scope>NUCLEOTIDE SEQUENCE [LARGE SCALE GENOMIC DNA]</scope>
</reference>
<dbReference type="GO" id="GO:0008375">
    <property type="term" value="F:acetylglucosaminyltransferase activity"/>
    <property type="evidence" value="ECO:0007669"/>
    <property type="project" value="TreeGrafter"/>
</dbReference>
<comment type="subcellular location">
    <subcellularLocation>
        <location evidence="1">Membrane</location>
        <topology evidence="1">Single-pass type II membrane protein</topology>
    </subcellularLocation>
</comment>
<dbReference type="PANTHER" id="PTHR19297:SF191">
    <property type="entry name" value="PROTEIN XYLOSYLTRANSFERASE"/>
    <property type="match status" value="1"/>
</dbReference>
<dbReference type="PANTHER" id="PTHR19297">
    <property type="entry name" value="GLYCOSYLTRANSFERASE 14 FAMILY MEMBER"/>
    <property type="match status" value="1"/>
</dbReference>
<evidence type="ECO:0000256" key="3">
    <source>
        <dbReference type="ARBA" id="ARBA00022676"/>
    </source>
</evidence>
<keyword evidence="7" id="KW-1133">Transmembrane helix</keyword>
<keyword evidence="8" id="KW-0472">Membrane</keyword>
<evidence type="ECO:0000256" key="9">
    <source>
        <dbReference type="ARBA" id="ARBA00023180"/>
    </source>
</evidence>
<dbReference type="AlphaFoldDB" id="E4XQK1"/>
<dbReference type="OrthoDB" id="2019572at2759"/>
<evidence type="ECO:0000256" key="8">
    <source>
        <dbReference type="ARBA" id="ARBA00023136"/>
    </source>
</evidence>
<evidence type="ECO:0000256" key="4">
    <source>
        <dbReference type="ARBA" id="ARBA00022679"/>
    </source>
</evidence>
<organism evidence="11">
    <name type="scientific">Oikopleura dioica</name>
    <name type="common">Tunicate</name>
    <dbReference type="NCBI Taxonomy" id="34765"/>
    <lineage>
        <taxon>Eukaryota</taxon>
        <taxon>Metazoa</taxon>
        <taxon>Chordata</taxon>
        <taxon>Tunicata</taxon>
        <taxon>Appendicularia</taxon>
        <taxon>Copelata</taxon>
        <taxon>Oikopleuridae</taxon>
        <taxon>Oikopleura</taxon>
    </lineage>
</organism>
<evidence type="ECO:0000313" key="11">
    <source>
        <dbReference type="EMBL" id="CBY12087.1"/>
    </source>
</evidence>
<evidence type="ECO:0000256" key="5">
    <source>
        <dbReference type="ARBA" id="ARBA00022692"/>
    </source>
</evidence>
<evidence type="ECO:0000256" key="7">
    <source>
        <dbReference type="ARBA" id="ARBA00022989"/>
    </source>
</evidence>
<comment type="pathway">
    <text evidence="2">Protein modification; protein glycosylation.</text>
</comment>
<accession>E4XQK1</accession>
<dbReference type="InParanoid" id="E4XQK1"/>
<name>E4XQK1_OIKDI</name>
<evidence type="ECO:0000313" key="12">
    <source>
        <dbReference type="Proteomes" id="UP000001307"/>
    </source>
</evidence>
<comment type="similarity">
    <text evidence="10">Belongs to the glycosyltransferase 14 family.</text>
</comment>
<dbReference type="InterPro" id="IPR003406">
    <property type="entry name" value="Glyco_trans_14"/>
</dbReference>
<keyword evidence="5" id="KW-0812">Transmembrane</keyword>
<sequence>MNADGETEEIAKIESLRAEKKILSSSWSANNLSTFINNSSCENYFSTRQFVNSSTQEEVDFPLAYSIVVHKNAGQVERLLWTIYRPHNVYCIHIDAKASDAFFDALNDVSSCLPNVFLAKKREDVLWATASRLWADLNCINELLVHEVKWKYFINLCGQDLPLKTNYQIVSHLKSIKPANDIVSFPIPKSKLPRYSRKWKVRKVNHGEYRKRPVMTNTAKSPPPGNLKFFAGSAYFIATREFVNWAMKDKTVIKIVNWSWDTFSPDEMLWASISRMPSAPGFRQPGNAWNTNEGKSVTRLINWLDSGKKNGYPKCKGFYQRSVCVYGSGDLSWLMQQQKLFANKFDPDFDDFAIRCIEEDLARRVKEEL</sequence>
<keyword evidence="6" id="KW-0735">Signal-anchor</keyword>
<keyword evidence="4" id="KW-0808">Transferase</keyword>
<evidence type="ECO:0000256" key="1">
    <source>
        <dbReference type="ARBA" id="ARBA00004606"/>
    </source>
</evidence>